<feature type="region of interest" description="Disordered" evidence="1">
    <location>
        <begin position="382"/>
        <end position="462"/>
    </location>
</feature>
<gene>
    <name evidence="3" type="ORF">CFO_g4579</name>
</gene>
<dbReference type="PANTHER" id="PTHR38788">
    <property type="entry name" value="CLR5 DOMAIN-CONTAINING PROTEIN"/>
    <property type="match status" value="1"/>
</dbReference>
<name>A0A0F8AXZ1_CERFI</name>
<dbReference type="Pfam" id="PF14420">
    <property type="entry name" value="Clr5"/>
    <property type="match status" value="1"/>
</dbReference>
<sequence length="969" mass="107300">MFHNSFYQQNGGGQFQNPISSNPHNNQQNGLTLDANGFDFMTGFDALSPSTMDMNGLASNMSMPNVASDQGTLPAPQGVSNLIARFENPTGNHIPLKRKPTSPQGSQQLPPRPPQPTTAHVMMQKQQQSHQPMSHQQRHMSQSSQTMDMTMSSPVHARESALFYQNQAAELAAMAMKQESFGLALKPRQGSQQFPVNINSSANIMASSTINNPSNRNGFNSMLGGAPNDPFSPILSSPQAQIRSPVAADPFAALNPVRMTSPLSADQVSYGMTFTNQTATPISPTNVNMFGEMKTPSQEHVNMNAVTSSFNNIQSASSFPDPFGQDLISFASIDGSDMNGMADNGLGTIDNTTFMNDRMRTDSLSYQMNSMPVTNNNFFMGQQQQQQQNNPVNPTQPQAPPLPQSHQHSRFPGSMPTPEPSNSSTPGFNIWKPPSHETTKEKPAPPPRPTSSKPTREQVPAETWENHKTLIRQLYLDERRPLKEVMQLMADRHNFRATPKMYKTRFSQWGFAKNNTEEEVKRLLSIKFQRDAEGKTSEFVRNGRVVNIRTYLKRKGKTEYDLYDFEAHANLPGHTRCRTPPPLPNLPGHMAADVKRFQEVITGNMHKALLMCKESQANITVPWSSTMLWGAVSSDIIWSANEHMRQGAPDRGVAVLNDAFTYLNNELKSMSPQVIKELLLGLVNGDPAMVTALSKFFSAWTAKNLERSHPLRPIFTALYSILQEHGAQTLSDLIWTTMPSFIDDLEAIYGRKHPYVASSLLDLLELAEEQHLRLQHLQPDQTLEEYRSRVTHLITELHPVLENIESVEGIQSTDATALRYMLLQMQHSVMPGTSTTHVAAADLHRQMRQTGRLFQMQYAAAGLFCYHEPIKVTPSMRRCRHRYDSVAKLLQMHENLAISFYFEEDMHNGDHALTSSDASHHLPYNGNAGGGGNGNDSGNGNGNGSNAALAAAFGMQPLGGGLGGGFAWS</sequence>
<dbReference type="Proteomes" id="UP000034841">
    <property type="component" value="Unassembled WGS sequence"/>
</dbReference>
<evidence type="ECO:0000259" key="2">
    <source>
        <dbReference type="Pfam" id="PF14420"/>
    </source>
</evidence>
<dbReference type="AlphaFoldDB" id="A0A0F8AXZ1"/>
<organism evidence="3 4">
    <name type="scientific">Ceratocystis fimbriata f. sp. platani</name>
    <dbReference type="NCBI Taxonomy" id="88771"/>
    <lineage>
        <taxon>Eukaryota</taxon>
        <taxon>Fungi</taxon>
        <taxon>Dikarya</taxon>
        <taxon>Ascomycota</taxon>
        <taxon>Pezizomycotina</taxon>
        <taxon>Sordariomycetes</taxon>
        <taxon>Hypocreomycetidae</taxon>
        <taxon>Microascales</taxon>
        <taxon>Ceratocystidaceae</taxon>
        <taxon>Ceratocystis</taxon>
    </lineage>
</organism>
<dbReference type="InterPro" id="IPR025676">
    <property type="entry name" value="Clr5_dom"/>
</dbReference>
<accession>A0A0F8AXZ1</accession>
<comment type="caution">
    <text evidence="3">The sequence shown here is derived from an EMBL/GenBank/DDBJ whole genome shotgun (WGS) entry which is preliminary data.</text>
</comment>
<dbReference type="EMBL" id="LBBL01000283">
    <property type="protein sequence ID" value="KKF93051.1"/>
    <property type="molecule type" value="Genomic_DNA"/>
</dbReference>
<protein>
    <recommendedName>
        <fullName evidence="2">Clr5 domain-containing protein</fullName>
    </recommendedName>
</protein>
<evidence type="ECO:0000256" key="1">
    <source>
        <dbReference type="SAM" id="MobiDB-lite"/>
    </source>
</evidence>
<dbReference type="OrthoDB" id="194358at2759"/>
<feature type="region of interest" description="Disordered" evidence="1">
    <location>
        <begin position="89"/>
        <end position="138"/>
    </location>
</feature>
<feature type="domain" description="Clr5" evidence="2">
    <location>
        <begin position="461"/>
        <end position="513"/>
    </location>
</feature>
<keyword evidence="4" id="KW-1185">Reference proteome</keyword>
<feature type="compositionally biased region" description="Low complexity" evidence="1">
    <location>
        <begin position="382"/>
        <end position="396"/>
    </location>
</feature>
<feature type="compositionally biased region" description="Low complexity" evidence="1">
    <location>
        <begin position="122"/>
        <end position="138"/>
    </location>
</feature>
<feature type="region of interest" description="Disordered" evidence="1">
    <location>
        <begin position="1"/>
        <end position="33"/>
    </location>
</feature>
<evidence type="ECO:0000313" key="4">
    <source>
        <dbReference type="Proteomes" id="UP000034841"/>
    </source>
</evidence>
<feature type="region of interest" description="Disordered" evidence="1">
    <location>
        <begin position="912"/>
        <end position="941"/>
    </location>
</feature>
<feature type="compositionally biased region" description="Basic and acidic residues" evidence="1">
    <location>
        <begin position="434"/>
        <end position="443"/>
    </location>
</feature>
<proteinExistence type="predicted"/>
<evidence type="ECO:0000313" key="3">
    <source>
        <dbReference type="EMBL" id="KKF93051.1"/>
    </source>
</evidence>
<feature type="compositionally biased region" description="Polar residues" evidence="1">
    <location>
        <begin position="18"/>
        <end position="31"/>
    </location>
</feature>
<reference evidence="3 4" key="1">
    <citation type="submission" date="2015-04" db="EMBL/GenBank/DDBJ databases">
        <title>Genome sequence of Ceratocystis platani, a major pathogen of plane trees.</title>
        <authorList>
            <person name="Belbahri L."/>
        </authorList>
    </citation>
    <scope>NUCLEOTIDE SEQUENCE [LARGE SCALE GENOMIC DNA]</scope>
    <source>
        <strain evidence="3 4">CFO</strain>
    </source>
</reference>
<dbReference type="PANTHER" id="PTHR38788:SF3">
    <property type="entry name" value="CLR5 DOMAIN-CONTAINING PROTEIN"/>
    <property type="match status" value="1"/>
</dbReference>
<feature type="compositionally biased region" description="Gly residues" evidence="1">
    <location>
        <begin position="927"/>
        <end position="941"/>
    </location>
</feature>